<protein>
    <recommendedName>
        <fullName evidence="4">RanBP2-type domain-containing protein</fullName>
    </recommendedName>
</protein>
<dbReference type="PROSITE" id="PS01358">
    <property type="entry name" value="ZF_RANBP2_1"/>
    <property type="match status" value="1"/>
</dbReference>
<dbReference type="GO" id="GO:0008270">
    <property type="term" value="F:zinc ion binding"/>
    <property type="evidence" value="ECO:0007669"/>
    <property type="project" value="UniProtKB-KW"/>
</dbReference>
<organism evidence="5">
    <name type="scientific">uncultured Caudovirales phage</name>
    <dbReference type="NCBI Taxonomy" id="2100421"/>
    <lineage>
        <taxon>Viruses</taxon>
        <taxon>Duplodnaviria</taxon>
        <taxon>Heunggongvirae</taxon>
        <taxon>Uroviricota</taxon>
        <taxon>Caudoviricetes</taxon>
        <taxon>Peduoviridae</taxon>
        <taxon>Maltschvirus</taxon>
        <taxon>Maltschvirus maltsch</taxon>
    </lineage>
</organism>
<dbReference type="EMBL" id="LR796759">
    <property type="protein sequence ID" value="CAB4164316.1"/>
    <property type="molecule type" value="Genomic_DNA"/>
</dbReference>
<reference evidence="5" key="1">
    <citation type="submission" date="2020-04" db="EMBL/GenBank/DDBJ databases">
        <authorList>
            <person name="Chiriac C."/>
            <person name="Salcher M."/>
            <person name="Ghai R."/>
            <person name="Kavagutti S V."/>
        </authorList>
    </citation>
    <scope>NUCLEOTIDE SEQUENCE</scope>
</reference>
<dbReference type="InterPro" id="IPR036443">
    <property type="entry name" value="Znf_RanBP2_sf"/>
</dbReference>
<evidence type="ECO:0000259" key="4">
    <source>
        <dbReference type="PROSITE" id="PS01358"/>
    </source>
</evidence>
<dbReference type="InterPro" id="IPR001876">
    <property type="entry name" value="Znf_RanBP2"/>
</dbReference>
<feature type="domain" description="RanBP2-type" evidence="4">
    <location>
        <begin position="64"/>
        <end position="85"/>
    </location>
</feature>
<accession>A0A6J5P2Z9</accession>
<evidence type="ECO:0000256" key="3">
    <source>
        <dbReference type="ARBA" id="ARBA00022833"/>
    </source>
</evidence>
<proteinExistence type="predicted"/>
<dbReference type="SUPFAM" id="SSF90209">
    <property type="entry name" value="Ran binding protein zinc finger-like"/>
    <property type="match status" value="1"/>
</dbReference>
<keyword evidence="2" id="KW-0863">Zinc-finger</keyword>
<evidence type="ECO:0000256" key="2">
    <source>
        <dbReference type="ARBA" id="ARBA00022771"/>
    </source>
</evidence>
<keyword evidence="3" id="KW-0862">Zinc</keyword>
<evidence type="ECO:0000313" key="5">
    <source>
        <dbReference type="EMBL" id="CAB4164316.1"/>
    </source>
</evidence>
<sequence length="94" mass="11002">MRKILHILSVGEYRRDMSKEEKFHRDNKIALLILVVLAMTAIAMSPLRADTIYNTRKFEVKDEWICPNKSCGYDNYDGIRYCGLCGTERGSRRR</sequence>
<name>A0A6J5P2Z9_9CAUD</name>
<gene>
    <name evidence="5" type="ORF">UFOVP816_18</name>
</gene>
<dbReference type="Gene3D" id="4.10.1060.10">
    <property type="entry name" value="Zinc finger, RanBP2-type"/>
    <property type="match status" value="1"/>
</dbReference>
<evidence type="ECO:0000256" key="1">
    <source>
        <dbReference type="ARBA" id="ARBA00022723"/>
    </source>
</evidence>
<keyword evidence="1" id="KW-0479">Metal-binding</keyword>